<dbReference type="Ensembl" id="ENSCLMT00005031324.1">
    <property type="protein sequence ID" value="ENSCLMP00005029977.1"/>
    <property type="gene ID" value="ENSCLMG00005014582.1"/>
</dbReference>
<evidence type="ECO:0000259" key="6">
    <source>
        <dbReference type="Pfam" id="PF23015"/>
    </source>
</evidence>
<evidence type="ECO:0000256" key="1">
    <source>
        <dbReference type="ARBA" id="ARBA00004123"/>
    </source>
</evidence>
<keyword evidence="3" id="KW-0863">Zinc-finger</keyword>
<evidence type="ECO:0000256" key="5">
    <source>
        <dbReference type="ARBA" id="ARBA00023242"/>
    </source>
</evidence>
<keyword evidence="8" id="KW-1185">Reference proteome</keyword>
<sequence length="100" mass="11581">QIKQCFVFLGDDYKPKKPRPGLKKKMLPSLDAEIYTLTCRFCDLVFQGPLSIQEDWIKHLQRHLLHTRVPHSGPGMVEHTLAKHTSISIEFTPHFLLETT</sequence>
<dbReference type="AlphaFoldDB" id="A0A8C2ZMS0"/>
<organism evidence="7 8">
    <name type="scientific">Cyclopterus lumpus</name>
    <name type="common">Lumpsucker</name>
    <dbReference type="NCBI Taxonomy" id="8103"/>
    <lineage>
        <taxon>Eukaryota</taxon>
        <taxon>Metazoa</taxon>
        <taxon>Chordata</taxon>
        <taxon>Craniata</taxon>
        <taxon>Vertebrata</taxon>
        <taxon>Euteleostomi</taxon>
        <taxon>Actinopterygii</taxon>
        <taxon>Neopterygii</taxon>
        <taxon>Teleostei</taxon>
        <taxon>Neoteleostei</taxon>
        <taxon>Acanthomorphata</taxon>
        <taxon>Eupercaria</taxon>
        <taxon>Perciformes</taxon>
        <taxon>Cottioidei</taxon>
        <taxon>Cottales</taxon>
        <taxon>Cyclopteridae</taxon>
        <taxon>Cyclopterus</taxon>
    </lineage>
</organism>
<reference evidence="7" key="2">
    <citation type="submission" date="2025-09" db="UniProtKB">
        <authorList>
            <consortium name="Ensembl"/>
        </authorList>
    </citation>
    <scope>IDENTIFICATION</scope>
</reference>
<name>A0A8C2ZMS0_CYCLU</name>
<dbReference type="InterPro" id="IPR055125">
    <property type="entry name" value="Wiz_C_Znf"/>
</dbReference>
<protein>
    <recommendedName>
        <fullName evidence="6">Wiz C-terminal zinc finger domain-containing protein</fullName>
    </recommendedName>
</protein>
<keyword evidence="5" id="KW-0539">Nucleus</keyword>
<keyword evidence="4" id="KW-0862">Zinc</keyword>
<dbReference type="PANTHER" id="PTHR24396">
    <property type="entry name" value="ZINC FINGER PROTEIN"/>
    <property type="match status" value="1"/>
</dbReference>
<reference evidence="7" key="1">
    <citation type="submission" date="2025-08" db="UniProtKB">
        <authorList>
            <consortium name="Ensembl"/>
        </authorList>
    </citation>
    <scope>IDENTIFICATION</scope>
</reference>
<accession>A0A8C2ZMS0</accession>
<dbReference type="GO" id="GO:0000981">
    <property type="term" value="F:DNA-binding transcription factor activity, RNA polymerase II-specific"/>
    <property type="evidence" value="ECO:0007669"/>
    <property type="project" value="TreeGrafter"/>
</dbReference>
<comment type="subcellular location">
    <subcellularLocation>
        <location evidence="1">Nucleus</location>
    </subcellularLocation>
</comment>
<evidence type="ECO:0000256" key="2">
    <source>
        <dbReference type="ARBA" id="ARBA00022723"/>
    </source>
</evidence>
<dbReference type="InterPro" id="IPR051643">
    <property type="entry name" value="Transcr_Reg_ZincFinger"/>
</dbReference>
<evidence type="ECO:0000313" key="8">
    <source>
        <dbReference type="Proteomes" id="UP000694565"/>
    </source>
</evidence>
<evidence type="ECO:0000256" key="3">
    <source>
        <dbReference type="ARBA" id="ARBA00022771"/>
    </source>
</evidence>
<dbReference type="GO" id="GO:0005634">
    <property type="term" value="C:nucleus"/>
    <property type="evidence" value="ECO:0007669"/>
    <property type="project" value="UniProtKB-SubCell"/>
</dbReference>
<dbReference type="GO" id="GO:0000978">
    <property type="term" value="F:RNA polymerase II cis-regulatory region sequence-specific DNA binding"/>
    <property type="evidence" value="ECO:0007669"/>
    <property type="project" value="TreeGrafter"/>
</dbReference>
<feature type="domain" description="Wiz C-terminal zinc finger" evidence="6">
    <location>
        <begin position="33"/>
        <end position="66"/>
    </location>
</feature>
<evidence type="ECO:0000313" key="7">
    <source>
        <dbReference type="Ensembl" id="ENSCLMP00005029977.1"/>
    </source>
</evidence>
<dbReference type="PANTHER" id="PTHR24396:SF25">
    <property type="entry name" value="ZINC FINGER PROTEIN 644"/>
    <property type="match status" value="1"/>
</dbReference>
<dbReference type="GO" id="GO:0008270">
    <property type="term" value="F:zinc ion binding"/>
    <property type="evidence" value="ECO:0007669"/>
    <property type="project" value="UniProtKB-KW"/>
</dbReference>
<evidence type="ECO:0000256" key="4">
    <source>
        <dbReference type="ARBA" id="ARBA00022833"/>
    </source>
</evidence>
<dbReference type="Proteomes" id="UP000694565">
    <property type="component" value="Unplaced"/>
</dbReference>
<keyword evidence="2" id="KW-0479">Metal-binding</keyword>
<dbReference type="Pfam" id="PF23015">
    <property type="entry name" value="zf-WIZ"/>
    <property type="match status" value="1"/>
</dbReference>
<proteinExistence type="predicted"/>
<dbReference type="GeneTree" id="ENSGT01060000248660"/>